<dbReference type="GO" id="GO:0005524">
    <property type="term" value="F:ATP binding"/>
    <property type="evidence" value="ECO:0007669"/>
    <property type="project" value="UniProtKB-KW"/>
</dbReference>
<evidence type="ECO:0000256" key="8">
    <source>
        <dbReference type="ARBA" id="ARBA00023136"/>
    </source>
</evidence>
<evidence type="ECO:0000256" key="2">
    <source>
        <dbReference type="ARBA" id="ARBA00022679"/>
    </source>
</evidence>
<dbReference type="GO" id="GO:0005829">
    <property type="term" value="C:cytosol"/>
    <property type="evidence" value="ECO:0007669"/>
    <property type="project" value="TreeGrafter"/>
</dbReference>
<dbReference type="AlphaFoldDB" id="A0A2W2B8W4"/>
<dbReference type="EMBL" id="POTW01000037">
    <property type="protein sequence ID" value="PZF82512.1"/>
    <property type="molecule type" value="Genomic_DNA"/>
</dbReference>
<evidence type="ECO:0000259" key="12">
    <source>
        <dbReference type="PROSITE" id="PS50206"/>
    </source>
</evidence>
<comment type="similarity">
    <text evidence="10">In the N-terminal section; belongs to the HesA/MoeB/ThiF family.</text>
</comment>
<comment type="caution">
    <text evidence="13">The sequence shown here is derived from an EMBL/GenBank/DDBJ whole genome shotgun (WGS) entry which is preliminary data.</text>
</comment>
<dbReference type="PANTHER" id="PTHR10953:SF102">
    <property type="entry name" value="ADENYLYLTRANSFERASE AND SULFURTRANSFERASE MOCS3"/>
    <property type="match status" value="1"/>
</dbReference>
<dbReference type="InterPro" id="IPR035985">
    <property type="entry name" value="Ubiquitin-activating_enz"/>
</dbReference>
<dbReference type="Pfam" id="PF00581">
    <property type="entry name" value="Rhodanese"/>
    <property type="match status" value="1"/>
</dbReference>
<evidence type="ECO:0000313" key="13">
    <source>
        <dbReference type="EMBL" id="PZF82512.1"/>
    </source>
</evidence>
<gene>
    <name evidence="13" type="ORF">C1I92_16440</name>
</gene>
<evidence type="ECO:0000256" key="6">
    <source>
        <dbReference type="ARBA" id="ARBA00022840"/>
    </source>
</evidence>
<dbReference type="Gene3D" id="3.40.250.10">
    <property type="entry name" value="Rhodanese-like domain"/>
    <property type="match status" value="1"/>
</dbReference>
<dbReference type="SUPFAM" id="SSF69572">
    <property type="entry name" value="Activating enzymes of the ubiquitin-like proteins"/>
    <property type="match status" value="1"/>
</dbReference>
<evidence type="ECO:0000256" key="10">
    <source>
        <dbReference type="ARBA" id="ARBA00060757"/>
    </source>
</evidence>
<dbReference type="SMART" id="SM00450">
    <property type="entry name" value="RHOD"/>
    <property type="match status" value="1"/>
</dbReference>
<keyword evidence="5" id="KW-0547">Nucleotide-binding</keyword>
<keyword evidence="9" id="KW-0511">Multifunctional enzyme</keyword>
<dbReference type="CDD" id="cd00757">
    <property type="entry name" value="ThiF_MoeB_HesA_family"/>
    <property type="match status" value="1"/>
</dbReference>
<dbReference type="InterPro" id="IPR045886">
    <property type="entry name" value="ThiF/MoeB/HesA"/>
</dbReference>
<dbReference type="GO" id="GO:0008641">
    <property type="term" value="F:ubiquitin-like modifier activating enzyme activity"/>
    <property type="evidence" value="ECO:0007669"/>
    <property type="project" value="InterPro"/>
</dbReference>
<dbReference type="PROSITE" id="PS50206">
    <property type="entry name" value="RHODANESE_3"/>
    <property type="match status" value="1"/>
</dbReference>
<comment type="subcellular location">
    <subcellularLocation>
        <location evidence="1">Membrane</location>
        <topology evidence="1">Single-pass membrane protein</topology>
    </subcellularLocation>
</comment>
<accession>A0A2W2B8W4</accession>
<dbReference type="Proteomes" id="UP000248764">
    <property type="component" value="Unassembled WGS sequence"/>
</dbReference>
<evidence type="ECO:0000256" key="1">
    <source>
        <dbReference type="ARBA" id="ARBA00004167"/>
    </source>
</evidence>
<evidence type="ECO:0000256" key="11">
    <source>
        <dbReference type="ARBA" id="ARBA00067503"/>
    </source>
</evidence>
<feature type="domain" description="Rhodanese" evidence="12">
    <location>
        <begin position="298"/>
        <end position="388"/>
    </location>
</feature>
<evidence type="ECO:0000256" key="9">
    <source>
        <dbReference type="ARBA" id="ARBA00023268"/>
    </source>
</evidence>
<dbReference type="FunFam" id="3.40.250.10:FF:000025">
    <property type="entry name" value="Molybdopterin biosynthesis MoeZ"/>
    <property type="match status" value="1"/>
</dbReference>
<keyword evidence="3" id="KW-0812">Transmembrane</keyword>
<dbReference type="CDD" id="cd00158">
    <property type="entry name" value="RHOD"/>
    <property type="match status" value="1"/>
</dbReference>
<evidence type="ECO:0000256" key="3">
    <source>
        <dbReference type="ARBA" id="ARBA00022692"/>
    </source>
</evidence>
<keyword evidence="8" id="KW-0472">Membrane</keyword>
<dbReference type="GO" id="GO:0008146">
    <property type="term" value="F:sulfotransferase activity"/>
    <property type="evidence" value="ECO:0007669"/>
    <property type="project" value="TreeGrafter"/>
</dbReference>
<dbReference type="RefSeq" id="WP_111255732.1">
    <property type="nucleotide sequence ID" value="NZ_POTW01000037.1"/>
</dbReference>
<evidence type="ECO:0000256" key="4">
    <source>
        <dbReference type="ARBA" id="ARBA00022695"/>
    </source>
</evidence>
<dbReference type="Pfam" id="PF00899">
    <property type="entry name" value="ThiF"/>
    <property type="match status" value="1"/>
</dbReference>
<dbReference type="InterPro" id="IPR001763">
    <property type="entry name" value="Rhodanese-like_dom"/>
</dbReference>
<dbReference type="GO" id="GO:0016020">
    <property type="term" value="C:membrane"/>
    <property type="evidence" value="ECO:0007669"/>
    <property type="project" value="UniProtKB-SubCell"/>
</dbReference>
<dbReference type="NCBIfam" id="NF004281">
    <property type="entry name" value="PRK05690.1"/>
    <property type="match status" value="1"/>
</dbReference>
<dbReference type="NCBIfam" id="NF005902">
    <property type="entry name" value="PRK07878.1"/>
    <property type="match status" value="1"/>
</dbReference>
<name>A0A2W2B8W4_9ACTN</name>
<keyword evidence="14" id="KW-1185">Reference proteome</keyword>
<dbReference type="PANTHER" id="PTHR10953">
    <property type="entry name" value="UBIQUITIN-ACTIVATING ENZYME E1"/>
    <property type="match status" value="1"/>
</dbReference>
<keyword evidence="2 13" id="KW-0808">Transferase</keyword>
<keyword evidence="6" id="KW-0067">ATP-binding</keyword>
<protein>
    <recommendedName>
        <fullName evidence="11">Probable adenylyltransferase/sulfurtransferase MoeZ</fullName>
    </recommendedName>
</protein>
<dbReference type="Gene3D" id="3.40.50.720">
    <property type="entry name" value="NAD(P)-binding Rossmann-like Domain"/>
    <property type="match status" value="1"/>
</dbReference>
<dbReference type="GO" id="GO:0016779">
    <property type="term" value="F:nucleotidyltransferase activity"/>
    <property type="evidence" value="ECO:0007669"/>
    <property type="project" value="UniProtKB-KW"/>
</dbReference>
<proteinExistence type="inferred from homology"/>
<dbReference type="GO" id="GO:0004792">
    <property type="term" value="F:thiosulfate-cyanide sulfurtransferase activity"/>
    <property type="evidence" value="ECO:0007669"/>
    <property type="project" value="TreeGrafter"/>
</dbReference>
<dbReference type="FunFam" id="3.40.50.720:FF:000033">
    <property type="entry name" value="Adenylyltransferase and sulfurtransferase MOCS3"/>
    <property type="match status" value="1"/>
</dbReference>
<evidence type="ECO:0000313" key="14">
    <source>
        <dbReference type="Proteomes" id="UP000248764"/>
    </source>
</evidence>
<dbReference type="InterPro" id="IPR000594">
    <property type="entry name" value="ThiF_NAD_FAD-bd"/>
</dbReference>
<evidence type="ECO:0000256" key="5">
    <source>
        <dbReference type="ARBA" id="ARBA00022741"/>
    </source>
</evidence>
<dbReference type="InterPro" id="IPR036873">
    <property type="entry name" value="Rhodanese-like_dom_sf"/>
</dbReference>
<sequence>MSLPPLVEPAAELTVDEVRRYSRHLIIPDVGMDGQKRLKNAKVLVVGAGGLGSPALLYLAAAGVGTLGIVEFDEVDESNLQRQIIHGQSDIGRSKAQSARDSVKEVNPYVNVVLHETRLDNDNVLEIFAGYDLILDGTDNFATRYLVNDAAVLLGKPYVWGSIYRFEGQISVFWAEHGPNYRDLYPEPPPPGMVPSCAEGGVLGVLCASIGSVMVTEAIKLITGIGDPLLGRLMIYDALEMNYTTLKIRKDPTAAPITELIDYEAFCGTISEEAAEAASDATISVVKLKAWLDERAAGQRDFLLVDVREPNEYEINRIPGAVLIPKGEFLTGEALTKLPQDKQVVLHCKSGMRSAEALAVVKGAGLADAVHVGGGVAAWVNQIDPSQPSY</sequence>
<evidence type="ECO:0000256" key="7">
    <source>
        <dbReference type="ARBA" id="ARBA00022989"/>
    </source>
</evidence>
<keyword evidence="7" id="KW-1133">Transmembrane helix</keyword>
<reference evidence="13 14" key="1">
    <citation type="submission" date="2018-01" db="EMBL/GenBank/DDBJ databases">
        <title>Draft genome sequence of Jiangella sp. GTF31.</title>
        <authorList>
            <person name="Sahin N."/>
            <person name="Ay H."/>
            <person name="Saygin H."/>
        </authorList>
    </citation>
    <scope>NUCLEOTIDE SEQUENCE [LARGE SCALE GENOMIC DNA]</scope>
    <source>
        <strain evidence="13 14">GTF31</strain>
    </source>
</reference>
<organism evidence="13 14">
    <name type="scientific">Jiangella anatolica</name>
    <dbReference type="NCBI Taxonomy" id="2670374"/>
    <lineage>
        <taxon>Bacteria</taxon>
        <taxon>Bacillati</taxon>
        <taxon>Actinomycetota</taxon>
        <taxon>Actinomycetes</taxon>
        <taxon>Jiangellales</taxon>
        <taxon>Jiangellaceae</taxon>
        <taxon>Jiangella</taxon>
    </lineage>
</organism>
<keyword evidence="4 13" id="KW-0548">Nucleotidyltransferase</keyword>